<proteinExistence type="predicted"/>
<accession>A0ACB9GGN4</accession>
<name>A0ACB9GGN4_CICIN</name>
<organism evidence="1 2">
    <name type="scientific">Cichorium intybus</name>
    <name type="common">Chicory</name>
    <dbReference type="NCBI Taxonomy" id="13427"/>
    <lineage>
        <taxon>Eukaryota</taxon>
        <taxon>Viridiplantae</taxon>
        <taxon>Streptophyta</taxon>
        <taxon>Embryophyta</taxon>
        <taxon>Tracheophyta</taxon>
        <taxon>Spermatophyta</taxon>
        <taxon>Magnoliopsida</taxon>
        <taxon>eudicotyledons</taxon>
        <taxon>Gunneridae</taxon>
        <taxon>Pentapetalae</taxon>
        <taxon>asterids</taxon>
        <taxon>campanulids</taxon>
        <taxon>Asterales</taxon>
        <taxon>Asteraceae</taxon>
        <taxon>Cichorioideae</taxon>
        <taxon>Cichorieae</taxon>
        <taxon>Cichoriinae</taxon>
        <taxon>Cichorium</taxon>
    </lineage>
</organism>
<sequence>MSFFDPFGKNSYLALFKLKSGGIVRQECSADESQRFSEINYYQTWCKEELDQISYPTLSRRLFKRGSEAGHQNHKLTILPIVADLLLEVCLWEALVIWLILFSPSEY</sequence>
<gene>
    <name evidence="1" type="ORF">L2E82_12421</name>
</gene>
<dbReference type="Proteomes" id="UP001055811">
    <property type="component" value="Linkage Group LG02"/>
</dbReference>
<reference evidence="2" key="1">
    <citation type="journal article" date="2022" name="Mol. Ecol. Resour.">
        <title>The genomes of chicory, endive, great burdock and yacon provide insights into Asteraceae palaeo-polyploidization history and plant inulin production.</title>
        <authorList>
            <person name="Fan W."/>
            <person name="Wang S."/>
            <person name="Wang H."/>
            <person name="Wang A."/>
            <person name="Jiang F."/>
            <person name="Liu H."/>
            <person name="Zhao H."/>
            <person name="Xu D."/>
            <person name="Zhang Y."/>
        </authorList>
    </citation>
    <scope>NUCLEOTIDE SEQUENCE [LARGE SCALE GENOMIC DNA]</scope>
    <source>
        <strain evidence="2">cv. Punajuju</strain>
    </source>
</reference>
<comment type="caution">
    <text evidence="1">The sequence shown here is derived from an EMBL/GenBank/DDBJ whole genome shotgun (WGS) entry which is preliminary data.</text>
</comment>
<keyword evidence="2" id="KW-1185">Reference proteome</keyword>
<evidence type="ECO:0000313" key="2">
    <source>
        <dbReference type="Proteomes" id="UP001055811"/>
    </source>
</evidence>
<protein>
    <submittedName>
        <fullName evidence="1">Uncharacterized protein</fullName>
    </submittedName>
</protein>
<evidence type="ECO:0000313" key="1">
    <source>
        <dbReference type="EMBL" id="KAI3782376.1"/>
    </source>
</evidence>
<reference evidence="1 2" key="2">
    <citation type="journal article" date="2022" name="Mol. Ecol. Resour.">
        <title>The genomes of chicory, endive, great burdock and yacon provide insights into Asteraceae paleo-polyploidization history and plant inulin production.</title>
        <authorList>
            <person name="Fan W."/>
            <person name="Wang S."/>
            <person name="Wang H."/>
            <person name="Wang A."/>
            <person name="Jiang F."/>
            <person name="Liu H."/>
            <person name="Zhao H."/>
            <person name="Xu D."/>
            <person name="Zhang Y."/>
        </authorList>
    </citation>
    <scope>NUCLEOTIDE SEQUENCE [LARGE SCALE GENOMIC DNA]</scope>
    <source>
        <strain evidence="2">cv. Punajuju</strain>
        <tissue evidence="1">Leaves</tissue>
    </source>
</reference>
<dbReference type="EMBL" id="CM042010">
    <property type="protein sequence ID" value="KAI3782376.1"/>
    <property type="molecule type" value="Genomic_DNA"/>
</dbReference>